<dbReference type="Proteomes" id="UP000002059">
    <property type="component" value="Partially assembled WGS sequence"/>
</dbReference>
<keyword evidence="3" id="KW-1185">Reference proteome</keyword>
<dbReference type="RefSeq" id="XP_015703530.1">
    <property type="nucleotide sequence ID" value="XM_015846923.1"/>
</dbReference>
<dbReference type="EMBL" id="KN293993">
    <property type="protein sequence ID" value="KGQ02061.1"/>
    <property type="molecule type" value="Genomic_DNA"/>
</dbReference>
<evidence type="ECO:0000313" key="2">
    <source>
        <dbReference type="EMBL" id="KGQ02061.1"/>
    </source>
</evidence>
<feature type="compositionally biased region" description="Polar residues" evidence="1">
    <location>
        <begin position="277"/>
        <end position="287"/>
    </location>
</feature>
<dbReference type="HOGENOM" id="CLU_930970_0_0_1"/>
<organism evidence="2 3">
    <name type="scientific">Paracoccidioides lutzii (strain ATCC MYA-826 / Pb01)</name>
    <name type="common">Paracoccidioides brasiliensis</name>
    <dbReference type="NCBI Taxonomy" id="502779"/>
    <lineage>
        <taxon>Eukaryota</taxon>
        <taxon>Fungi</taxon>
        <taxon>Dikarya</taxon>
        <taxon>Ascomycota</taxon>
        <taxon>Pezizomycotina</taxon>
        <taxon>Eurotiomycetes</taxon>
        <taxon>Eurotiomycetidae</taxon>
        <taxon>Onygenales</taxon>
        <taxon>Ajellomycetaceae</taxon>
        <taxon>Paracoccidioides</taxon>
    </lineage>
</organism>
<protein>
    <submittedName>
        <fullName evidence="2">Uncharacterized protein</fullName>
    </submittedName>
</protein>
<feature type="region of interest" description="Disordered" evidence="1">
    <location>
        <begin position="277"/>
        <end position="299"/>
    </location>
</feature>
<dbReference type="GeneID" id="9100089"/>
<accession>A0A0A2V2P6</accession>
<reference evidence="2 3" key="1">
    <citation type="journal article" date="2011" name="PLoS Genet.">
        <title>Comparative genomic analysis of human fungal pathogens causing paracoccidioidomycosis.</title>
        <authorList>
            <person name="Desjardins C.A."/>
            <person name="Champion M.D."/>
            <person name="Holder J.W."/>
            <person name="Muszewska A."/>
            <person name="Goldberg J."/>
            <person name="Bailao A.M."/>
            <person name="Brigido M.M."/>
            <person name="Ferreira M.E."/>
            <person name="Garcia A.M."/>
            <person name="Grynberg M."/>
            <person name="Gujja S."/>
            <person name="Heiman D.I."/>
            <person name="Henn M.R."/>
            <person name="Kodira C.D."/>
            <person name="Leon-Narvaez H."/>
            <person name="Longo L.V."/>
            <person name="Ma L.J."/>
            <person name="Malavazi I."/>
            <person name="Matsuo A.L."/>
            <person name="Morais F.V."/>
            <person name="Pereira M."/>
            <person name="Rodriguez-Brito S."/>
            <person name="Sakthikumar S."/>
            <person name="Salem-Izacc S.M."/>
            <person name="Sykes S.M."/>
            <person name="Teixeira M.M."/>
            <person name="Vallejo M.C."/>
            <person name="Walter M.E."/>
            <person name="Yandava C."/>
            <person name="Young S."/>
            <person name="Zeng Q."/>
            <person name="Zucker J."/>
            <person name="Felipe M.S."/>
            <person name="Goldman G.H."/>
            <person name="Haas B.J."/>
            <person name="McEwen J.G."/>
            <person name="Nino-Vega G."/>
            <person name="Puccia R."/>
            <person name="San-Blas G."/>
            <person name="Soares C.M."/>
            <person name="Birren B.W."/>
            <person name="Cuomo C.A."/>
        </authorList>
    </citation>
    <scope>NUCLEOTIDE SEQUENCE [LARGE SCALE GENOMIC DNA]</scope>
    <source>
        <strain evidence="3">ATCC MYA-826 / Pb01</strain>
    </source>
</reference>
<name>A0A0A2V2P6_PARBA</name>
<evidence type="ECO:0000256" key="1">
    <source>
        <dbReference type="SAM" id="MobiDB-lite"/>
    </source>
</evidence>
<evidence type="ECO:0000313" key="3">
    <source>
        <dbReference type="Proteomes" id="UP000002059"/>
    </source>
</evidence>
<dbReference type="VEuPathDB" id="FungiDB:PAAG_11242"/>
<feature type="compositionally biased region" description="Low complexity" evidence="1">
    <location>
        <begin position="178"/>
        <end position="187"/>
    </location>
</feature>
<dbReference type="KEGG" id="pbl:PAAG_11242"/>
<feature type="region of interest" description="Disordered" evidence="1">
    <location>
        <begin position="158"/>
        <end position="196"/>
    </location>
</feature>
<gene>
    <name evidence="2" type="ORF">PAAG_11242</name>
</gene>
<sequence>MASMHMKYACTRFIWKYPSVGSAEFMRAKDFEGRENSEAESFVVSLPGLELICRQLSPPQTSPQTSFVGKSSPSLGNLASRDVPLLRKLLGLPSRMSSKRNPCAQAQQEARWVESTFIFTYDSVTWIAAESYPRDSRQPILDAQELWIPQTLHRPVGENSFASKRSDNREWCQNNNNAGAASATDPSSPDDSEFPLADELTTKGLLAILDSMCVGVFFAALGGSFHQSLSRVHHTNKMGYGTALCDLYFIDKHYGFKVEQSSEPSRLPSLLRLTHSPFSPGSQQPTLCRTPHVNRSAAN</sequence>
<proteinExistence type="predicted"/>
<dbReference type="AlphaFoldDB" id="A0A0A2V2P6"/>